<dbReference type="PANTHER" id="PTHR11963:SF23">
    <property type="entry name" value="CYTOSOL AMINOPEPTIDASE"/>
    <property type="match status" value="1"/>
</dbReference>
<evidence type="ECO:0000259" key="9">
    <source>
        <dbReference type="PROSITE" id="PS00631"/>
    </source>
</evidence>
<reference evidence="10 11" key="1">
    <citation type="journal article" date="2014" name="Genome Announc.">
        <title>Complete Genome Sequence of Mycoplasma ovis Strain Michigan, a Hemoplasma of Sheep with Two Distinct 16S rRNA Genes.</title>
        <authorList>
            <person name="Deshuillers P.L."/>
            <person name="Santos A.P."/>
            <person name="do Nascimento N.C."/>
            <person name="Hampel J.A."/>
            <person name="Bergin I.L."/>
            <person name="Dyson M.C."/>
            <person name="Messick J.B."/>
        </authorList>
    </citation>
    <scope>NUCLEOTIDE SEQUENCE [LARGE SCALE GENOMIC DNA]</scope>
    <source>
        <strain evidence="10 11">Michigan</strain>
    </source>
</reference>
<keyword evidence="3" id="KW-0645">Protease</keyword>
<evidence type="ECO:0000256" key="4">
    <source>
        <dbReference type="ARBA" id="ARBA00022801"/>
    </source>
</evidence>
<keyword evidence="2 10" id="KW-0031">Aminopeptidase</keyword>
<comment type="similarity">
    <text evidence="1">Belongs to the peptidase M17 family.</text>
</comment>
<dbReference type="PANTHER" id="PTHR11963">
    <property type="entry name" value="LEUCINE AMINOPEPTIDASE-RELATED"/>
    <property type="match status" value="1"/>
</dbReference>
<sequence>MVIQPKKDLRVFQLIATKVVDKSLKHLDYQVDYENATAKFFIDSAKVQTKEFIPALKSCLESAYSWEVNYKSFLEATAPNFDEFELELCLRSLVDCILRSPKKYFQKEKRNDHKKINRQIKLVGLEDLSEEITNILDGENQIKEWAELPPNILDAEKFVSEIISTSKELDLNYEVFNWEELYSKGFKLTCAVGQNKKNSYLITLREKREEDSNKKRKKIVIIGKGICFDTGGLSLKTGGNMAGMKFDMTGAGLVAAIFFTLAKSKFSEENEVIALLPISENLIGSDSIKVDSVIQAYGGKFIEISNTDAEGRLLLAEAIAYASRDLEASEIMTVATLTGAVGYALGKKYAGAWSTSEENWKKFNSLSDYTGEYVWRLPLDKYYLEKLKSSIAELKNSATTGIGGASRAAAFLAEFSDNKEFIHLDIANVSSKTCHQHSNIALAPLFKTIYFYLKGRKISLPN</sequence>
<evidence type="ECO:0000256" key="5">
    <source>
        <dbReference type="ARBA" id="ARBA00033172"/>
    </source>
</evidence>
<evidence type="ECO:0000256" key="2">
    <source>
        <dbReference type="ARBA" id="ARBA00022438"/>
    </source>
</evidence>
<evidence type="ECO:0000313" key="10">
    <source>
        <dbReference type="EMBL" id="AHC39818.1"/>
    </source>
</evidence>
<organism evidence="10 11">
    <name type="scientific">Mycoplasma ovis str. Michigan</name>
    <dbReference type="NCBI Taxonomy" id="1415773"/>
    <lineage>
        <taxon>Bacteria</taxon>
        <taxon>Bacillati</taxon>
        <taxon>Mycoplasmatota</taxon>
        <taxon>Mollicutes</taxon>
        <taxon>Mycoplasmataceae</taxon>
        <taxon>Mycoplasma</taxon>
    </lineage>
</organism>
<accession>A0ABM5P0B3</accession>
<dbReference type="GO" id="GO:0004177">
    <property type="term" value="F:aminopeptidase activity"/>
    <property type="evidence" value="ECO:0007669"/>
    <property type="project" value="UniProtKB-KW"/>
</dbReference>
<evidence type="ECO:0000256" key="8">
    <source>
        <dbReference type="ARBA" id="ARBA00050061"/>
    </source>
</evidence>
<keyword evidence="4" id="KW-0378">Hydrolase</keyword>
<name>A0ABM5P0B3_9MOLU</name>
<proteinExistence type="inferred from homology"/>
<dbReference type="EMBL" id="CP006935">
    <property type="protein sequence ID" value="AHC39818.1"/>
    <property type="molecule type" value="Genomic_DNA"/>
</dbReference>
<dbReference type="RefSeq" id="WP_024070888.1">
    <property type="nucleotide sequence ID" value="NC_023062.1"/>
</dbReference>
<dbReference type="PRINTS" id="PR00481">
    <property type="entry name" value="LAMNOPPTDASE"/>
</dbReference>
<evidence type="ECO:0000256" key="6">
    <source>
        <dbReference type="ARBA" id="ARBA00049972"/>
    </source>
</evidence>
<dbReference type="Gene3D" id="3.40.630.10">
    <property type="entry name" value="Zn peptidases"/>
    <property type="match status" value="1"/>
</dbReference>
<dbReference type="InterPro" id="IPR000819">
    <property type="entry name" value="Peptidase_M17_C"/>
</dbReference>
<dbReference type="SUPFAM" id="SSF53187">
    <property type="entry name" value="Zn-dependent exopeptidases"/>
    <property type="match status" value="1"/>
</dbReference>
<evidence type="ECO:0000256" key="1">
    <source>
        <dbReference type="ARBA" id="ARBA00009528"/>
    </source>
</evidence>
<evidence type="ECO:0000313" key="11">
    <source>
        <dbReference type="Proteomes" id="UP000018745"/>
    </source>
</evidence>
<comment type="function">
    <text evidence="6">Presumably involved in the processing and regular turnover of intracellular proteins. Catalyzes the removal of unsubstituted N-terminal amino acids from various peptides.</text>
</comment>
<dbReference type="Proteomes" id="UP000018745">
    <property type="component" value="Chromosome"/>
</dbReference>
<feature type="domain" description="Cytosol aminopeptidase" evidence="9">
    <location>
        <begin position="306"/>
        <end position="313"/>
    </location>
</feature>
<dbReference type="Pfam" id="PF00883">
    <property type="entry name" value="Peptidase_M17"/>
    <property type="match status" value="1"/>
</dbReference>
<evidence type="ECO:0000256" key="7">
    <source>
        <dbReference type="ARBA" id="ARBA00050021"/>
    </source>
</evidence>
<evidence type="ECO:0000256" key="3">
    <source>
        <dbReference type="ARBA" id="ARBA00022670"/>
    </source>
</evidence>
<dbReference type="InterPro" id="IPR011356">
    <property type="entry name" value="Leucine_aapep/pepB"/>
</dbReference>
<dbReference type="PROSITE" id="PS00631">
    <property type="entry name" value="CYTOSOL_AP"/>
    <property type="match status" value="1"/>
</dbReference>
<gene>
    <name evidence="10" type="ORF">OVS_00445</name>
</gene>
<protein>
    <recommendedName>
        <fullName evidence="7">Probable cytosol aminopeptidase</fullName>
    </recommendedName>
    <alternativeName>
        <fullName evidence="8">Leucine aminopeptidase</fullName>
    </alternativeName>
    <alternativeName>
        <fullName evidence="5">Leucyl aminopeptidase</fullName>
    </alternativeName>
</protein>
<keyword evidence="11" id="KW-1185">Reference proteome</keyword>